<protein>
    <submittedName>
        <fullName evidence="2">Uncharacterized protein</fullName>
    </submittedName>
</protein>
<reference evidence="2 3" key="1">
    <citation type="journal article" date="2015" name="Proc. Natl. Acad. Sci. U.S.A.">
        <title>The resurrection genome of Boea hygrometrica: A blueprint for survival of dehydration.</title>
        <authorList>
            <person name="Xiao L."/>
            <person name="Yang G."/>
            <person name="Zhang L."/>
            <person name="Yang X."/>
            <person name="Zhao S."/>
            <person name="Ji Z."/>
            <person name="Zhou Q."/>
            <person name="Hu M."/>
            <person name="Wang Y."/>
            <person name="Chen M."/>
            <person name="Xu Y."/>
            <person name="Jin H."/>
            <person name="Xiao X."/>
            <person name="Hu G."/>
            <person name="Bao F."/>
            <person name="Hu Y."/>
            <person name="Wan P."/>
            <person name="Li L."/>
            <person name="Deng X."/>
            <person name="Kuang T."/>
            <person name="Xiang C."/>
            <person name="Zhu J.K."/>
            <person name="Oliver M.J."/>
            <person name="He Y."/>
        </authorList>
    </citation>
    <scope>NUCLEOTIDE SEQUENCE [LARGE SCALE GENOMIC DNA]</scope>
    <source>
        <strain evidence="3">cv. XS01</strain>
    </source>
</reference>
<accession>A0A2Z7DEM1</accession>
<keyword evidence="3" id="KW-1185">Reference proteome</keyword>
<name>A0A2Z7DEM1_9LAMI</name>
<dbReference type="EMBL" id="KQ986789">
    <property type="protein sequence ID" value="KZV58346.1"/>
    <property type="molecule type" value="Genomic_DNA"/>
</dbReference>
<proteinExistence type="predicted"/>
<sequence>MIRHDVRLAEPVDYRSAVNKALRAEQDWKVIEEERQLKRQAFQQKDRRQNKKPNNNQQESQEKGPLVVQPISAVPNLGIRPPCPTWRCSQKRPLITSRAYIMTAEETPADTSAATGKILLPICLY</sequence>
<evidence type="ECO:0000313" key="2">
    <source>
        <dbReference type="EMBL" id="KZV58346.1"/>
    </source>
</evidence>
<dbReference type="Proteomes" id="UP000250235">
    <property type="component" value="Unassembled WGS sequence"/>
</dbReference>
<dbReference type="AlphaFoldDB" id="A0A2Z7DEM1"/>
<evidence type="ECO:0000256" key="1">
    <source>
        <dbReference type="SAM" id="MobiDB-lite"/>
    </source>
</evidence>
<organism evidence="2 3">
    <name type="scientific">Dorcoceras hygrometricum</name>
    <dbReference type="NCBI Taxonomy" id="472368"/>
    <lineage>
        <taxon>Eukaryota</taxon>
        <taxon>Viridiplantae</taxon>
        <taxon>Streptophyta</taxon>
        <taxon>Embryophyta</taxon>
        <taxon>Tracheophyta</taxon>
        <taxon>Spermatophyta</taxon>
        <taxon>Magnoliopsida</taxon>
        <taxon>eudicotyledons</taxon>
        <taxon>Gunneridae</taxon>
        <taxon>Pentapetalae</taxon>
        <taxon>asterids</taxon>
        <taxon>lamiids</taxon>
        <taxon>Lamiales</taxon>
        <taxon>Gesneriaceae</taxon>
        <taxon>Didymocarpoideae</taxon>
        <taxon>Trichosporeae</taxon>
        <taxon>Loxocarpinae</taxon>
        <taxon>Dorcoceras</taxon>
    </lineage>
</organism>
<evidence type="ECO:0000313" key="3">
    <source>
        <dbReference type="Proteomes" id="UP000250235"/>
    </source>
</evidence>
<feature type="region of interest" description="Disordered" evidence="1">
    <location>
        <begin position="39"/>
        <end position="66"/>
    </location>
</feature>
<gene>
    <name evidence="2" type="ORF">F511_31925</name>
</gene>